<name>H9UHR6_SPIAZ</name>
<dbReference type="HOGENOM" id="CLU_2358284_0_0_12"/>
<dbReference type="EMBL" id="CP003282">
    <property type="protein sequence ID" value="AFG37059.1"/>
    <property type="molecule type" value="Genomic_DNA"/>
</dbReference>
<keyword evidence="3" id="KW-1185">Reference proteome</keyword>
<dbReference type="KEGG" id="sfc:Spiaf_0970"/>
<organism evidence="2 3">
    <name type="scientific">Spirochaeta africana (strain ATCC 700263 / DSM 8902 / Z-7692)</name>
    <dbReference type="NCBI Taxonomy" id="889378"/>
    <lineage>
        <taxon>Bacteria</taxon>
        <taxon>Pseudomonadati</taxon>
        <taxon>Spirochaetota</taxon>
        <taxon>Spirochaetia</taxon>
        <taxon>Spirochaetales</taxon>
        <taxon>Spirochaetaceae</taxon>
        <taxon>Spirochaeta</taxon>
    </lineage>
</organism>
<keyword evidence="1" id="KW-0472">Membrane</keyword>
<evidence type="ECO:0000313" key="2">
    <source>
        <dbReference type="EMBL" id="AFG37059.1"/>
    </source>
</evidence>
<keyword evidence="1" id="KW-0812">Transmembrane</keyword>
<accession>H9UHR6</accession>
<gene>
    <name evidence="2" type="ordered locus">Spiaf_0970</name>
</gene>
<dbReference type="RefSeq" id="WP_014455054.1">
    <property type="nucleotide sequence ID" value="NC_017098.1"/>
</dbReference>
<dbReference type="OrthoDB" id="9925694at2"/>
<dbReference type="PATRIC" id="fig|889378.3.peg.974"/>
<dbReference type="AlphaFoldDB" id="H9UHR6"/>
<sequence length="96" mass="11280">MANNTHRLVLGIFILLFLTVSLVPAFAENQTPATGEEALINTFERLEEWRTWEIRRELHRIHHHLEYMPIMVFTHVGIMLVLTALLVVKIKEYKKS</sequence>
<protein>
    <submittedName>
        <fullName evidence="2">Uncharacterized protein</fullName>
    </submittedName>
</protein>
<reference evidence="3" key="1">
    <citation type="journal article" date="2013" name="Stand. Genomic Sci.">
        <title>Complete genome sequence of the halophilic bacterium Spirochaeta africana type strain (Z-7692(T)) from the alkaline Lake Magadi in the East African Rift.</title>
        <authorList>
            <person name="Liolos K."/>
            <person name="Abt B."/>
            <person name="Scheuner C."/>
            <person name="Teshima H."/>
            <person name="Held B."/>
            <person name="Lapidus A."/>
            <person name="Nolan M."/>
            <person name="Lucas S."/>
            <person name="Deshpande S."/>
            <person name="Cheng J.F."/>
            <person name="Tapia R."/>
            <person name="Goodwin L.A."/>
            <person name="Pitluck S."/>
            <person name="Pagani I."/>
            <person name="Ivanova N."/>
            <person name="Mavromatis K."/>
            <person name="Mikhailova N."/>
            <person name="Huntemann M."/>
            <person name="Pati A."/>
            <person name="Chen A."/>
            <person name="Palaniappan K."/>
            <person name="Land M."/>
            <person name="Rohde M."/>
            <person name="Tindall B.J."/>
            <person name="Detter J.C."/>
            <person name="Goker M."/>
            <person name="Bristow J."/>
            <person name="Eisen J.A."/>
            <person name="Markowitz V."/>
            <person name="Hugenholtz P."/>
            <person name="Woyke T."/>
            <person name="Klenk H.P."/>
            <person name="Kyrpides N.C."/>
        </authorList>
    </citation>
    <scope>NUCLEOTIDE SEQUENCE</scope>
    <source>
        <strain evidence="3">ATCC 700263 / DSM 8902 / Z-7692</strain>
    </source>
</reference>
<proteinExistence type="predicted"/>
<feature type="transmembrane region" description="Helical" evidence="1">
    <location>
        <begin position="67"/>
        <end position="88"/>
    </location>
</feature>
<keyword evidence="1" id="KW-1133">Transmembrane helix</keyword>
<evidence type="ECO:0000256" key="1">
    <source>
        <dbReference type="SAM" id="Phobius"/>
    </source>
</evidence>
<dbReference type="Proteomes" id="UP000007383">
    <property type="component" value="Chromosome"/>
</dbReference>
<evidence type="ECO:0000313" key="3">
    <source>
        <dbReference type="Proteomes" id="UP000007383"/>
    </source>
</evidence>